<dbReference type="EMBL" id="JASPKY010000038">
    <property type="protein sequence ID" value="KAK9746716.1"/>
    <property type="molecule type" value="Genomic_DNA"/>
</dbReference>
<sequence length="80" mass="8689">MLNSVQISQVDSGCSLPLRRKRLSPATSDNLIKNSTSTLIWLREDACLFLLEKVSEPLRTVLTMKLVALEDGASPSGGES</sequence>
<evidence type="ECO:0000313" key="2">
    <source>
        <dbReference type="Proteomes" id="UP001458880"/>
    </source>
</evidence>
<protein>
    <submittedName>
        <fullName evidence="1">Uncharacterized protein</fullName>
    </submittedName>
</protein>
<name>A0AAW1MLB5_POPJA</name>
<evidence type="ECO:0000313" key="1">
    <source>
        <dbReference type="EMBL" id="KAK9746716.1"/>
    </source>
</evidence>
<reference evidence="1 2" key="1">
    <citation type="journal article" date="2024" name="BMC Genomics">
        <title>De novo assembly and annotation of Popillia japonica's genome with initial clues to its potential as an invasive pest.</title>
        <authorList>
            <person name="Cucini C."/>
            <person name="Boschi S."/>
            <person name="Funari R."/>
            <person name="Cardaioli E."/>
            <person name="Iannotti N."/>
            <person name="Marturano G."/>
            <person name="Paoli F."/>
            <person name="Bruttini M."/>
            <person name="Carapelli A."/>
            <person name="Frati F."/>
            <person name="Nardi F."/>
        </authorList>
    </citation>
    <scope>NUCLEOTIDE SEQUENCE [LARGE SCALE GENOMIC DNA]</scope>
    <source>
        <strain evidence="1">DMR45628</strain>
    </source>
</reference>
<accession>A0AAW1MLB5</accession>
<dbReference type="AlphaFoldDB" id="A0AAW1MLB5"/>
<comment type="caution">
    <text evidence="1">The sequence shown here is derived from an EMBL/GenBank/DDBJ whole genome shotgun (WGS) entry which is preliminary data.</text>
</comment>
<gene>
    <name evidence="1" type="ORF">QE152_g5952</name>
</gene>
<organism evidence="1 2">
    <name type="scientific">Popillia japonica</name>
    <name type="common">Japanese beetle</name>
    <dbReference type="NCBI Taxonomy" id="7064"/>
    <lineage>
        <taxon>Eukaryota</taxon>
        <taxon>Metazoa</taxon>
        <taxon>Ecdysozoa</taxon>
        <taxon>Arthropoda</taxon>
        <taxon>Hexapoda</taxon>
        <taxon>Insecta</taxon>
        <taxon>Pterygota</taxon>
        <taxon>Neoptera</taxon>
        <taxon>Endopterygota</taxon>
        <taxon>Coleoptera</taxon>
        <taxon>Polyphaga</taxon>
        <taxon>Scarabaeiformia</taxon>
        <taxon>Scarabaeidae</taxon>
        <taxon>Rutelinae</taxon>
        <taxon>Popillia</taxon>
    </lineage>
</organism>
<dbReference type="Proteomes" id="UP001458880">
    <property type="component" value="Unassembled WGS sequence"/>
</dbReference>
<proteinExistence type="predicted"/>
<keyword evidence="2" id="KW-1185">Reference proteome</keyword>